<dbReference type="EMBL" id="CP024201">
    <property type="protein sequence ID" value="ATQ43736.1"/>
    <property type="molecule type" value="Genomic_DNA"/>
</dbReference>
<feature type="transmembrane region" description="Helical" evidence="8">
    <location>
        <begin position="360"/>
        <end position="379"/>
    </location>
</feature>
<dbReference type="OrthoDB" id="9150135at2"/>
<dbReference type="PANTHER" id="PTHR23522:SF10">
    <property type="entry name" value="3-PHENYLPROPIONIC ACID TRANSPORTER-RELATED"/>
    <property type="match status" value="1"/>
</dbReference>
<dbReference type="KEGG" id="cmb:CSW64_15710"/>
<keyword evidence="2" id="KW-0813">Transport</keyword>
<dbReference type="GO" id="GO:0030395">
    <property type="term" value="F:lactose binding"/>
    <property type="evidence" value="ECO:0007669"/>
    <property type="project" value="TreeGrafter"/>
</dbReference>
<feature type="transmembrane region" description="Helical" evidence="8">
    <location>
        <begin position="326"/>
        <end position="348"/>
    </location>
</feature>
<dbReference type="PIRSF" id="PIRSF004925">
    <property type="entry name" value="HcaT"/>
    <property type="match status" value="1"/>
</dbReference>
<dbReference type="Proteomes" id="UP000228945">
    <property type="component" value="Chromosome"/>
</dbReference>
<dbReference type="NCBIfam" id="NF037955">
    <property type="entry name" value="mfs"/>
    <property type="match status" value="1"/>
</dbReference>
<evidence type="ECO:0000313" key="10">
    <source>
        <dbReference type="EMBL" id="ATQ43736.1"/>
    </source>
</evidence>
<feature type="transmembrane region" description="Helical" evidence="8">
    <location>
        <begin position="157"/>
        <end position="176"/>
    </location>
</feature>
<evidence type="ECO:0000313" key="11">
    <source>
        <dbReference type="Proteomes" id="UP000228945"/>
    </source>
</evidence>
<keyword evidence="11" id="KW-1185">Reference proteome</keyword>
<dbReference type="Gene3D" id="1.20.1250.20">
    <property type="entry name" value="MFS general substrate transporter like domains"/>
    <property type="match status" value="2"/>
</dbReference>
<keyword evidence="3" id="KW-1003">Cell membrane</keyword>
<name>A0A2D2B0F7_9CAUL</name>
<evidence type="ECO:0000256" key="4">
    <source>
        <dbReference type="ARBA" id="ARBA00022519"/>
    </source>
</evidence>
<dbReference type="GO" id="GO:0015528">
    <property type="term" value="F:lactose:proton symporter activity"/>
    <property type="evidence" value="ECO:0007669"/>
    <property type="project" value="TreeGrafter"/>
</dbReference>
<comment type="subcellular location">
    <subcellularLocation>
        <location evidence="1">Cell inner membrane</location>
        <topology evidence="1">Multi-pass membrane protein</topology>
    </subcellularLocation>
</comment>
<feature type="transmembrane region" description="Helical" evidence="8">
    <location>
        <begin position="7"/>
        <end position="29"/>
    </location>
</feature>
<keyword evidence="4" id="KW-0997">Cell inner membrane</keyword>
<gene>
    <name evidence="10" type="ORF">CSW64_15710</name>
</gene>
<feature type="domain" description="Major facilitator superfamily associated" evidence="9">
    <location>
        <begin position="6"/>
        <end position="359"/>
    </location>
</feature>
<keyword evidence="7 8" id="KW-0472">Membrane</keyword>
<organism evidence="10 11">
    <name type="scientific">Caulobacter mirabilis</name>
    <dbReference type="NCBI Taxonomy" id="69666"/>
    <lineage>
        <taxon>Bacteria</taxon>
        <taxon>Pseudomonadati</taxon>
        <taxon>Pseudomonadota</taxon>
        <taxon>Alphaproteobacteria</taxon>
        <taxon>Caulobacterales</taxon>
        <taxon>Caulobacteraceae</taxon>
        <taxon>Caulobacter</taxon>
    </lineage>
</organism>
<feature type="transmembrane region" description="Helical" evidence="8">
    <location>
        <begin position="91"/>
        <end position="112"/>
    </location>
</feature>
<feature type="transmembrane region" description="Helical" evidence="8">
    <location>
        <begin position="294"/>
        <end position="314"/>
    </location>
</feature>
<keyword evidence="5 8" id="KW-0812">Transmembrane</keyword>
<proteinExistence type="predicted"/>
<dbReference type="InterPro" id="IPR026032">
    <property type="entry name" value="HcaT-like"/>
</dbReference>
<evidence type="ECO:0000256" key="2">
    <source>
        <dbReference type="ARBA" id="ARBA00022448"/>
    </source>
</evidence>
<feature type="transmembrane region" description="Helical" evidence="8">
    <location>
        <begin position="236"/>
        <end position="258"/>
    </location>
</feature>
<dbReference type="AlphaFoldDB" id="A0A2D2B0F7"/>
<feature type="transmembrane region" description="Helical" evidence="8">
    <location>
        <begin position="65"/>
        <end position="85"/>
    </location>
</feature>
<dbReference type="InterPro" id="IPR036259">
    <property type="entry name" value="MFS_trans_sf"/>
</dbReference>
<dbReference type="InterPro" id="IPR024989">
    <property type="entry name" value="MFS_assoc_dom"/>
</dbReference>
<feature type="transmembrane region" description="Helical" evidence="8">
    <location>
        <begin position="270"/>
        <end position="288"/>
    </location>
</feature>
<feature type="transmembrane region" description="Helical" evidence="8">
    <location>
        <begin position="35"/>
        <end position="53"/>
    </location>
</feature>
<evidence type="ECO:0000256" key="6">
    <source>
        <dbReference type="ARBA" id="ARBA00022989"/>
    </source>
</evidence>
<evidence type="ECO:0000259" key="9">
    <source>
        <dbReference type="Pfam" id="PF12832"/>
    </source>
</evidence>
<sequence>MPRSLQLGLFYCTIFIGTGVSLPYIPVWFRAQGLSGAEIGVILSAPMLARLAISPMMAVWADGFALRRTPIMLFALGAAVFYGLLGLAKGFPAWLACWLVASAFLATVIPLADVLSMRRARIDGFNYGRSRGLGSIAFIAANVGMGALLTWADPDLIIVWTAGAALLSAVAARLLLPPDPVHEGGERPGRGDRWRGIGELFRNRPFMLAVVTTALIQSTHGFYYGFSALLWRSQGIADATVGLLWATGVAAEVLFMWFLEPLRRRLGPEVLVVIGGVAAVIRWTALAFSPPLWLLFPLQLLHALSFAAVFMASLQMIERNAPARSLSAAQTISSACSGGLFIGLVTIASGRLFDAFGAHGYLGMSLLAALGLVCAWRMIVERRRSGLPSVTSQP</sequence>
<keyword evidence="6 8" id="KW-1133">Transmembrane helix</keyword>
<dbReference type="PANTHER" id="PTHR23522">
    <property type="entry name" value="BLL5896 PROTEIN"/>
    <property type="match status" value="1"/>
</dbReference>
<dbReference type="RefSeq" id="WP_099622985.1">
    <property type="nucleotide sequence ID" value="NZ_CP024201.1"/>
</dbReference>
<accession>A0A2D2B0F7</accession>
<evidence type="ECO:0000256" key="7">
    <source>
        <dbReference type="ARBA" id="ARBA00023136"/>
    </source>
</evidence>
<evidence type="ECO:0000256" key="1">
    <source>
        <dbReference type="ARBA" id="ARBA00004429"/>
    </source>
</evidence>
<evidence type="ECO:0000256" key="3">
    <source>
        <dbReference type="ARBA" id="ARBA00022475"/>
    </source>
</evidence>
<feature type="transmembrane region" description="Helical" evidence="8">
    <location>
        <begin position="133"/>
        <end position="151"/>
    </location>
</feature>
<dbReference type="GO" id="GO:0005886">
    <property type="term" value="C:plasma membrane"/>
    <property type="evidence" value="ECO:0007669"/>
    <property type="project" value="UniProtKB-SubCell"/>
</dbReference>
<dbReference type="Pfam" id="PF12832">
    <property type="entry name" value="MFS_1_like"/>
    <property type="match status" value="1"/>
</dbReference>
<protein>
    <submittedName>
        <fullName evidence="10">MFS transporter</fullName>
    </submittedName>
</protein>
<dbReference type="SUPFAM" id="SSF103473">
    <property type="entry name" value="MFS general substrate transporter"/>
    <property type="match status" value="1"/>
</dbReference>
<evidence type="ECO:0000256" key="5">
    <source>
        <dbReference type="ARBA" id="ARBA00022692"/>
    </source>
</evidence>
<feature type="transmembrane region" description="Helical" evidence="8">
    <location>
        <begin position="205"/>
        <end position="224"/>
    </location>
</feature>
<evidence type="ECO:0000256" key="8">
    <source>
        <dbReference type="SAM" id="Phobius"/>
    </source>
</evidence>
<reference evidence="10 11" key="1">
    <citation type="submission" date="2017-10" db="EMBL/GenBank/DDBJ databases">
        <title>Genome sequence of Caulobacter mirabilis FWC38.</title>
        <authorList>
            <person name="Fiebig A."/>
            <person name="Crosson S."/>
        </authorList>
    </citation>
    <scope>NUCLEOTIDE SEQUENCE [LARGE SCALE GENOMIC DNA]</scope>
    <source>
        <strain evidence="10 11">FWC 38</strain>
    </source>
</reference>